<dbReference type="OrthoDB" id="8404518at2"/>
<proteinExistence type="predicted"/>
<dbReference type="Proteomes" id="UP000246058">
    <property type="component" value="Chromosome"/>
</dbReference>
<name>A0A2U8VTS2_9HYPH</name>
<dbReference type="KEGG" id="meti:DK427_17040"/>
<gene>
    <name evidence="1" type="ORF">DK427_17040</name>
</gene>
<dbReference type="AlphaFoldDB" id="A0A2U8VTS2"/>
<evidence type="ECO:0000313" key="2">
    <source>
        <dbReference type="Proteomes" id="UP000246058"/>
    </source>
</evidence>
<protein>
    <submittedName>
        <fullName evidence="1">Uncharacterized protein</fullName>
    </submittedName>
</protein>
<dbReference type="EMBL" id="CP029551">
    <property type="protein sequence ID" value="AWN37219.1"/>
    <property type="molecule type" value="Genomic_DNA"/>
</dbReference>
<sequence length="189" mass="20459">MRAVSAMRDFAIATLREVGAARPADAAGTVRSPDLVAIASAAGQRDGGLPVDKQARAKITEAMFSVNTVNLTKVKTKLFERLGELLNVRQESFDTAEAYGRALKQKLAEIRREPGSEAFLAKIEKELGLDKLKITLDELTDAIVDPDGEAGRKLDAAIEKQYGKAITSARDADTPRTLVMSSIGTYRPR</sequence>
<organism evidence="1 2">
    <name type="scientific">Methylobacterium radiodurans</name>
    <dbReference type="NCBI Taxonomy" id="2202828"/>
    <lineage>
        <taxon>Bacteria</taxon>
        <taxon>Pseudomonadati</taxon>
        <taxon>Pseudomonadota</taxon>
        <taxon>Alphaproteobacteria</taxon>
        <taxon>Hyphomicrobiales</taxon>
        <taxon>Methylobacteriaceae</taxon>
        <taxon>Methylobacterium</taxon>
    </lineage>
</organism>
<dbReference type="RefSeq" id="WP_109952298.1">
    <property type="nucleotide sequence ID" value="NZ_CP029551.1"/>
</dbReference>
<evidence type="ECO:0000313" key="1">
    <source>
        <dbReference type="EMBL" id="AWN37219.1"/>
    </source>
</evidence>
<reference evidence="1 2" key="1">
    <citation type="submission" date="2018-05" db="EMBL/GenBank/DDBJ databases">
        <title>Complete Genome Sequence of Methylobacterium sp. 17Sr1-43.</title>
        <authorList>
            <person name="Srinivasan S."/>
        </authorList>
    </citation>
    <scope>NUCLEOTIDE SEQUENCE [LARGE SCALE GENOMIC DNA]</scope>
    <source>
        <strain evidence="1 2">17Sr1-43</strain>
    </source>
</reference>
<keyword evidence="2" id="KW-1185">Reference proteome</keyword>
<accession>A0A2U8VTS2</accession>